<keyword evidence="2" id="KW-1185">Reference proteome</keyword>
<dbReference type="Proteomes" id="UP000317078">
    <property type="component" value="Unassembled WGS sequence"/>
</dbReference>
<organism evidence="1 2">
    <name type="scientific">Muricoccus nepalensis</name>
    <dbReference type="NCBI Taxonomy" id="1854500"/>
    <lineage>
        <taxon>Bacteria</taxon>
        <taxon>Pseudomonadati</taxon>
        <taxon>Pseudomonadota</taxon>
        <taxon>Alphaproteobacteria</taxon>
        <taxon>Acetobacterales</taxon>
        <taxon>Roseomonadaceae</taxon>
        <taxon>Muricoccus</taxon>
    </lineage>
</organism>
<name>A0A502F802_9PROT</name>
<sequence length="138" mass="14697">MGSMRKTPAGLRADASPPPSRLLRRRVARLARAVRERRALELLYGGAWRVVHPHAIGRMGTGRIGLLTWQTAGLARGPGDPGEGWRMFDVARIGATRALRAHFAPRPRGGPAWTAGIGAPVAEVPSRDEALSAAPAEA</sequence>
<evidence type="ECO:0000313" key="2">
    <source>
        <dbReference type="Proteomes" id="UP000317078"/>
    </source>
</evidence>
<comment type="caution">
    <text evidence="1">The sequence shown here is derived from an EMBL/GenBank/DDBJ whole genome shotgun (WGS) entry which is preliminary data.</text>
</comment>
<gene>
    <name evidence="1" type="ORF">EAH89_26430</name>
</gene>
<evidence type="ECO:0000313" key="1">
    <source>
        <dbReference type="EMBL" id="TPG45491.1"/>
    </source>
</evidence>
<dbReference type="EMBL" id="RCZP01000047">
    <property type="protein sequence ID" value="TPG45491.1"/>
    <property type="molecule type" value="Genomic_DNA"/>
</dbReference>
<protein>
    <submittedName>
        <fullName evidence="1">Uncharacterized protein</fullName>
    </submittedName>
</protein>
<proteinExistence type="predicted"/>
<reference evidence="1 2" key="1">
    <citation type="journal article" date="2019" name="Environ. Microbiol.">
        <title>Species interactions and distinct microbial communities in high Arctic permafrost affected cryosols are associated with the CH4 and CO2 gas fluxes.</title>
        <authorList>
            <person name="Altshuler I."/>
            <person name="Hamel J."/>
            <person name="Turney S."/>
            <person name="Magnuson E."/>
            <person name="Levesque R."/>
            <person name="Greer C."/>
            <person name="Whyte L.G."/>
        </authorList>
    </citation>
    <scope>NUCLEOTIDE SEQUENCE [LARGE SCALE GENOMIC DNA]</scope>
    <source>
        <strain evidence="1 2">S9.3B</strain>
    </source>
</reference>
<dbReference type="AlphaFoldDB" id="A0A502F802"/>
<accession>A0A502F802</accession>